<name>A0ABT1STN9_9FIRM</name>
<dbReference type="PANTHER" id="PTHR39201">
    <property type="entry name" value="EXPORTED PROTEIN-RELATED"/>
    <property type="match status" value="1"/>
</dbReference>
<feature type="signal peptide" evidence="1">
    <location>
        <begin position="1"/>
        <end position="22"/>
    </location>
</feature>
<organism evidence="3 4">
    <name type="scientific">Megasphaera massiliensis</name>
    <dbReference type="NCBI Taxonomy" id="1232428"/>
    <lineage>
        <taxon>Bacteria</taxon>
        <taxon>Bacillati</taxon>
        <taxon>Bacillota</taxon>
        <taxon>Negativicutes</taxon>
        <taxon>Veillonellales</taxon>
        <taxon>Veillonellaceae</taxon>
        <taxon>Megasphaera</taxon>
    </lineage>
</organism>
<dbReference type="Gene3D" id="3.40.50.360">
    <property type="match status" value="1"/>
</dbReference>
<dbReference type="Pfam" id="PF12682">
    <property type="entry name" value="Flavodoxin_4"/>
    <property type="match status" value="1"/>
</dbReference>
<proteinExistence type="predicted"/>
<accession>A0ABT1STN9</accession>
<dbReference type="EMBL" id="JANGEW010000017">
    <property type="protein sequence ID" value="MCQ5343179.1"/>
    <property type="molecule type" value="Genomic_DNA"/>
</dbReference>
<dbReference type="Proteomes" id="UP001206692">
    <property type="component" value="Unassembled WGS sequence"/>
</dbReference>
<dbReference type="SUPFAM" id="SSF52218">
    <property type="entry name" value="Flavoproteins"/>
    <property type="match status" value="1"/>
</dbReference>
<dbReference type="PANTHER" id="PTHR39201:SF1">
    <property type="entry name" value="FLAVODOXIN-LIKE DOMAIN-CONTAINING PROTEIN"/>
    <property type="match status" value="1"/>
</dbReference>
<keyword evidence="4" id="KW-1185">Reference proteome</keyword>
<evidence type="ECO:0000259" key="2">
    <source>
        <dbReference type="Pfam" id="PF12682"/>
    </source>
</evidence>
<sequence length="198" mass="21532">MWKKIMSGLLMAVALVTLTACGSTGTTASQPASDGAKAAASPGKVLVVYFSATGNTKRVAETIANHENATIFEIQPTEPYSDSDLNYRDDNSRVVREHAQPQLRPTYQGDVADWDSYDTVYIGYPLWWQQAPHVVYTFVESHNFNGKKVIPFCTSMSSSLGDSGQNLAKAAGTGDWQTGVRFSGGASDNDVLNWLQQQ</sequence>
<dbReference type="PROSITE" id="PS00201">
    <property type="entry name" value="FLAVODOXIN"/>
    <property type="match status" value="1"/>
</dbReference>
<evidence type="ECO:0000256" key="1">
    <source>
        <dbReference type="SAM" id="SignalP"/>
    </source>
</evidence>
<protein>
    <submittedName>
        <fullName evidence="3">Flavodoxin</fullName>
    </submittedName>
</protein>
<reference evidence="3 4" key="1">
    <citation type="submission" date="2022-06" db="EMBL/GenBank/DDBJ databases">
        <title>Isolation of gut microbiota from human fecal samples.</title>
        <authorList>
            <person name="Pamer E.G."/>
            <person name="Barat B."/>
            <person name="Waligurski E."/>
            <person name="Medina S."/>
            <person name="Paddock L."/>
            <person name="Mostad J."/>
        </authorList>
    </citation>
    <scope>NUCLEOTIDE SEQUENCE [LARGE SCALE GENOMIC DNA]</scope>
    <source>
        <strain evidence="3 4">DFI.1.1</strain>
    </source>
</reference>
<feature type="chain" id="PRO_5045838931" evidence="1">
    <location>
        <begin position="23"/>
        <end position="198"/>
    </location>
</feature>
<dbReference type="InterPro" id="IPR029039">
    <property type="entry name" value="Flavoprotein-like_sf"/>
</dbReference>
<dbReference type="InterPro" id="IPR008254">
    <property type="entry name" value="Flavodoxin/NO_synth"/>
</dbReference>
<feature type="domain" description="Flavodoxin-like" evidence="2">
    <location>
        <begin position="44"/>
        <end position="197"/>
    </location>
</feature>
<dbReference type="PROSITE" id="PS51257">
    <property type="entry name" value="PROKAR_LIPOPROTEIN"/>
    <property type="match status" value="1"/>
</dbReference>
<evidence type="ECO:0000313" key="3">
    <source>
        <dbReference type="EMBL" id="MCQ5343179.1"/>
    </source>
</evidence>
<gene>
    <name evidence="3" type="ORF">NE675_09130</name>
</gene>
<keyword evidence="1" id="KW-0732">Signal</keyword>
<dbReference type="RefSeq" id="WP_072272066.1">
    <property type="nucleotide sequence ID" value="NZ_JAJCIO010000014.1"/>
</dbReference>
<comment type="caution">
    <text evidence="3">The sequence shown here is derived from an EMBL/GenBank/DDBJ whole genome shotgun (WGS) entry which is preliminary data.</text>
</comment>
<evidence type="ECO:0000313" key="4">
    <source>
        <dbReference type="Proteomes" id="UP001206692"/>
    </source>
</evidence>
<dbReference type="InterPro" id="IPR001226">
    <property type="entry name" value="Flavodoxin_CS"/>
</dbReference>